<reference evidence="13" key="1">
    <citation type="submission" date="2021-11" db="EMBL/GenBank/DDBJ databases">
        <title>Purpureocillium_takamizusanense_genome.</title>
        <authorList>
            <person name="Nguyen N.-H."/>
        </authorList>
    </citation>
    <scope>NUCLEOTIDE SEQUENCE</scope>
    <source>
        <strain evidence="13">PT3</strain>
    </source>
</reference>
<evidence type="ECO:0000256" key="8">
    <source>
        <dbReference type="ARBA" id="ARBA00023264"/>
    </source>
</evidence>
<dbReference type="InterPro" id="IPR001736">
    <property type="entry name" value="PLipase_D/transphosphatidylase"/>
</dbReference>
<keyword evidence="4 10" id="KW-0808">Transferase</keyword>
<evidence type="ECO:0000256" key="6">
    <source>
        <dbReference type="ARBA" id="ARBA00023098"/>
    </source>
</evidence>
<dbReference type="PANTHER" id="PTHR12586:SF1">
    <property type="entry name" value="CDP-DIACYLGLYCEROL--GLYCEROL-3-PHOSPHATE 3-PHOSPHATIDYLTRANSFERASE, MITOCHONDRIAL"/>
    <property type="match status" value="1"/>
</dbReference>
<keyword evidence="14" id="KW-1185">Reference proteome</keyword>
<comment type="pathway">
    <text evidence="1 10">Phospholipid metabolism; phosphatidylglycerol biosynthesis; phosphatidylglycerol from CDP-diacylglycerol: step 1/2.</text>
</comment>
<dbReference type="GO" id="GO:0008444">
    <property type="term" value="F:CDP-diacylglycerol-glycerol-3-phosphate 3-phosphatidyltransferase activity"/>
    <property type="evidence" value="ECO:0007669"/>
    <property type="project" value="UniProtKB-EC"/>
</dbReference>
<dbReference type="Pfam" id="PF13091">
    <property type="entry name" value="PLDc_2"/>
    <property type="match status" value="1"/>
</dbReference>
<name>A0A9Q8QGY9_9HYPO</name>
<dbReference type="GO" id="GO:0005739">
    <property type="term" value="C:mitochondrion"/>
    <property type="evidence" value="ECO:0007669"/>
    <property type="project" value="UniProtKB-SubCell"/>
</dbReference>
<evidence type="ECO:0000256" key="3">
    <source>
        <dbReference type="ARBA" id="ARBA00022516"/>
    </source>
</evidence>
<sequence>MLARGCTRCVAQARGPASIRLLRTSLARASPGRRFSTSSSSSAASASATGSGNAVGALAPFVSELDRMAPSFDVRGGDIHILRTPSDFYETLKDRIRNAKHRIFLSTLYIGKSERELIDTLRDALARNPDLTLSILTDALRGTRESPDPSCASLLAPLVAEFGPRVEVRMYHTPNLTGARKRYIPRRINEGWGLQHMKLYGVDDEIILSGANLSTDYFTNRQDRYHLFSSKQVTDHFWNIHNGVASFSFLVERSDEPAGFALTWPETNSAPSPLEHPKAFVKSTTATLERLISPPATSGRADSTGNLPDTRVYMLAQMSQVMRPDTSTELPVVTRILERLAQPQYAGSSWTFTAGYFNPAPSLSKLLLETASSRNVVITAAPEANGFYRSKGVSGLLPDAYVLLARRFVHAVHRAGRDVGPAAIALKEWRQGTAGRPGGWTYHAKGLWVTMPDGDGGGDGPAMTLVGSSNYTRRSYSLDLEVGALVVTRDADLRRRLAEEERWLQEHARTVTRDDFARNDRRVGLKVRIAMWIVQLVGGAL</sequence>
<dbReference type="RefSeq" id="XP_047842946.1">
    <property type="nucleotide sequence ID" value="XM_047986962.1"/>
</dbReference>
<dbReference type="SUPFAM" id="SSF56024">
    <property type="entry name" value="Phospholipase D/nuclease"/>
    <property type="match status" value="2"/>
</dbReference>
<keyword evidence="10" id="KW-0547">Nucleotide-binding</keyword>
<evidence type="ECO:0000256" key="11">
    <source>
        <dbReference type="SAM" id="MobiDB-lite"/>
    </source>
</evidence>
<evidence type="ECO:0000259" key="12">
    <source>
        <dbReference type="PROSITE" id="PS50035"/>
    </source>
</evidence>
<protein>
    <recommendedName>
        <fullName evidence="10">CDP-diacylglycerol--glycerol-3-phosphate 3-phosphatidyltransferase</fullName>
        <ecNumber evidence="10">2.7.8.5</ecNumber>
    </recommendedName>
</protein>
<evidence type="ECO:0000256" key="2">
    <source>
        <dbReference type="ARBA" id="ARBA00010682"/>
    </source>
</evidence>
<comment type="similarity">
    <text evidence="2 10">Belongs to the CDP-alcohol phosphatidyltransferase class-II family.</text>
</comment>
<dbReference type="GeneID" id="72067596"/>
<comment type="subcellular location">
    <subcellularLocation>
        <location evidence="10">Mitochondrion</location>
    </subcellularLocation>
</comment>
<feature type="domain" description="PLD phosphodiesterase" evidence="12">
    <location>
        <begin position="191"/>
        <end position="217"/>
    </location>
</feature>
<evidence type="ECO:0000313" key="14">
    <source>
        <dbReference type="Proteomes" id="UP000829364"/>
    </source>
</evidence>
<evidence type="ECO:0000256" key="9">
    <source>
        <dbReference type="ARBA" id="ARBA00048586"/>
    </source>
</evidence>
<keyword evidence="10" id="KW-0496">Mitochondrion</keyword>
<dbReference type="Gene3D" id="3.30.870.10">
    <property type="entry name" value="Endonuclease Chain A"/>
    <property type="match status" value="2"/>
</dbReference>
<evidence type="ECO:0000256" key="10">
    <source>
        <dbReference type="RuleBase" id="RU365024"/>
    </source>
</evidence>
<evidence type="ECO:0000313" key="13">
    <source>
        <dbReference type="EMBL" id="UNI19465.1"/>
    </source>
</evidence>
<evidence type="ECO:0000256" key="7">
    <source>
        <dbReference type="ARBA" id="ARBA00023209"/>
    </source>
</evidence>
<dbReference type="InterPro" id="IPR025202">
    <property type="entry name" value="PLD-like_dom"/>
</dbReference>
<feature type="compositionally biased region" description="Low complexity" evidence="11">
    <location>
        <begin position="36"/>
        <end position="52"/>
    </location>
</feature>
<proteinExistence type="inferred from homology"/>
<dbReference type="PROSITE" id="PS50035">
    <property type="entry name" value="PLD"/>
    <property type="match status" value="1"/>
</dbReference>
<evidence type="ECO:0000256" key="1">
    <source>
        <dbReference type="ARBA" id="ARBA00005042"/>
    </source>
</evidence>
<gene>
    <name evidence="13" type="primary">PGS1</name>
    <name evidence="13" type="ORF">JDV02_005647</name>
</gene>
<comment type="function">
    <text evidence="10">Functions in the biosynthesis of the anionic phospholipids phosphatidylglycerol and cardiolipin.</text>
</comment>
<evidence type="ECO:0000256" key="4">
    <source>
        <dbReference type="ARBA" id="ARBA00022679"/>
    </source>
</evidence>
<evidence type="ECO:0000256" key="5">
    <source>
        <dbReference type="ARBA" id="ARBA00022737"/>
    </source>
</evidence>
<keyword evidence="5" id="KW-0677">Repeat</keyword>
<keyword evidence="10" id="KW-0067">ATP-binding</keyword>
<organism evidence="13 14">
    <name type="scientific">Purpureocillium takamizusanense</name>
    <dbReference type="NCBI Taxonomy" id="2060973"/>
    <lineage>
        <taxon>Eukaryota</taxon>
        <taxon>Fungi</taxon>
        <taxon>Dikarya</taxon>
        <taxon>Ascomycota</taxon>
        <taxon>Pezizomycotina</taxon>
        <taxon>Sordariomycetes</taxon>
        <taxon>Hypocreomycetidae</taxon>
        <taxon>Hypocreales</taxon>
        <taxon>Ophiocordycipitaceae</taxon>
        <taxon>Purpureocillium</taxon>
    </lineage>
</organism>
<dbReference type="GO" id="GO:0005524">
    <property type="term" value="F:ATP binding"/>
    <property type="evidence" value="ECO:0007669"/>
    <property type="project" value="UniProtKB-KW"/>
</dbReference>
<dbReference type="Proteomes" id="UP000829364">
    <property type="component" value="Chromosome 5"/>
</dbReference>
<dbReference type="EMBL" id="CP086358">
    <property type="protein sequence ID" value="UNI19465.1"/>
    <property type="molecule type" value="Genomic_DNA"/>
</dbReference>
<dbReference type="GO" id="GO:0032049">
    <property type="term" value="P:cardiolipin biosynthetic process"/>
    <property type="evidence" value="ECO:0007669"/>
    <property type="project" value="InterPro"/>
</dbReference>
<dbReference type="SMART" id="SM00155">
    <property type="entry name" value="PLDc"/>
    <property type="match status" value="2"/>
</dbReference>
<dbReference type="InterPro" id="IPR016270">
    <property type="entry name" value="PGS1"/>
</dbReference>
<keyword evidence="3 10" id="KW-0444">Lipid biosynthesis</keyword>
<dbReference type="OrthoDB" id="10250191at2759"/>
<keyword evidence="7 10" id="KW-0594">Phospholipid biosynthesis</keyword>
<keyword evidence="6 10" id="KW-0443">Lipid metabolism</keyword>
<dbReference type="CDD" id="cd09137">
    <property type="entry name" value="PLDc_PGS1_euk_2"/>
    <property type="match status" value="1"/>
</dbReference>
<keyword evidence="8 10" id="KW-1208">Phospholipid metabolism</keyword>
<dbReference type="PIRSF" id="PIRSF000850">
    <property type="entry name" value="Phospholipase_D_PSS"/>
    <property type="match status" value="1"/>
</dbReference>
<dbReference type="CDD" id="cd09135">
    <property type="entry name" value="PLDc_PGS1_euk_1"/>
    <property type="match status" value="1"/>
</dbReference>
<comment type="catalytic activity">
    <reaction evidence="9 10">
        <text>a CDP-1,2-diacyl-sn-glycerol + sn-glycerol 3-phosphate = a 1,2-diacyl-sn-glycero-3-phospho-(1'-sn-glycero-3'-phosphate) + CMP + H(+)</text>
        <dbReference type="Rhea" id="RHEA:12593"/>
        <dbReference type="ChEBI" id="CHEBI:15378"/>
        <dbReference type="ChEBI" id="CHEBI:57597"/>
        <dbReference type="ChEBI" id="CHEBI:58332"/>
        <dbReference type="ChEBI" id="CHEBI:60110"/>
        <dbReference type="ChEBI" id="CHEBI:60377"/>
        <dbReference type="EC" id="2.7.8.5"/>
    </reaction>
</comment>
<feature type="region of interest" description="Disordered" evidence="11">
    <location>
        <begin position="31"/>
        <end position="52"/>
    </location>
</feature>
<dbReference type="KEGG" id="ptkz:JDV02_005647"/>
<dbReference type="PANTHER" id="PTHR12586">
    <property type="entry name" value="CDP-DIACYLGLYCEROL--SERINE O-PHOSPHATIDYLTRANSFERASE"/>
    <property type="match status" value="1"/>
</dbReference>
<dbReference type="AlphaFoldDB" id="A0A9Q8QGY9"/>
<dbReference type="EC" id="2.7.8.5" evidence="10"/>
<accession>A0A9Q8QGY9</accession>